<dbReference type="EMBL" id="JAHHGZ010000017">
    <property type="protein sequence ID" value="MBW4669063.1"/>
    <property type="molecule type" value="Genomic_DNA"/>
</dbReference>
<comment type="similarity">
    <text evidence="2">Belongs to the polysaccharide synthase family.</text>
</comment>
<evidence type="ECO:0000256" key="2">
    <source>
        <dbReference type="ARBA" id="ARBA00007430"/>
    </source>
</evidence>
<feature type="transmembrane region" description="Helical" evidence="7">
    <location>
        <begin position="156"/>
        <end position="176"/>
    </location>
</feature>
<gene>
    <name evidence="8" type="ORF">KME60_16965</name>
</gene>
<accession>A0A951QNJ7</accession>
<keyword evidence="6 7" id="KW-0472">Membrane</keyword>
<evidence type="ECO:0000256" key="7">
    <source>
        <dbReference type="SAM" id="Phobius"/>
    </source>
</evidence>
<name>A0A951QNJ7_9CYAN</name>
<feature type="transmembrane region" description="Helical" evidence="7">
    <location>
        <begin position="23"/>
        <end position="47"/>
    </location>
</feature>
<keyword evidence="3" id="KW-1003">Cell membrane</keyword>
<dbReference type="CDD" id="cd13127">
    <property type="entry name" value="MATE_tuaB_like"/>
    <property type="match status" value="1"/>
</dbReference>
<evidence type="ECO:0000256" key="5">
    <source>
        <dbReference type="ARBA" id="ARBA00022989"/>
    </source>
</evidence>
<feature type="transmembrane region" description="Helical" evidence="7">
    <location>
        <begin position="53"/>
        <end position="74"/>
    </location>
</feature>
<feature type="transmembrane region" description="Helical" evidence="7">
    <location>
        <begin position="332"/>
        <end position="349"/>
    </location>
</feature>
<feature type="transmembrane region" description="Helical" evidence="7">
    <location>
        <begin position="395"/>
        <end position="415"/>
    </location>
</feature>
<dbReference type="InterPro" id="IPR050833">
    <property type="entry name" value="Poly_Biosynth_Transport"/>
</dbReference>
<dbReference type="AlphaFoldDB" id="A0A951QNJ7"/>
<dbReference type="Pfam" id="PF13440">
    <property type="entry name" value="Polysacc_synt_3"/>
    <property type="match status" value="1"/>
</dbReference>
<comment type="caution">
    <text evidence="8">The sequence shown here is derived from an EMBL/GenBank/DDBJ whole genome shotgun (WGS) entry which is preliminary data.</text>
</comment>
<keyword evidence="5 7" id="KW-1133">Transmembrane helix</keyword>
<evidence type="ECO:0000256" key="1">
    <source>
        <dbReference type="ARBA" id="ARBA00004651"/>
    </source>
</evidence>
<protein>
    <submittedName>
        <fullName evidence="8">Lipopolysaccharide biosynthesis protein</fullName>
    </submittedName>
</protein>
<organism evidence="8 9">
    <name type="scientific">Cyanomargarita calcarea GSE-NOS-MK-12-04C</name>
    <dbReference type="NCBI Taxonomy" id="2839659"/>
    <lineage>
        <taxon>Bacteria</taxon>
        <taxon>Bacillati</taxon>
        <taxon>Cyanobacteriota</taxon>
        <taxon>Cyanophyceae</taxon>
        <taxon>Nostocales</taxon>
        <taxon>Cyanomargaritaceae</taxon>
        <taxon>Cyanomargarita</taxon>
    </lineage>
</organism>
<evidence type="ECO:0000313" key="9">
    <source>
        <dbReference type="Proteomes" id="UP000729701"/>
    </source>
</evidence>
<dbReference type="Proteomes" id="UP000729701">
    <property type="component" value="Unassembled WGS sequence"/>
</dbReference>
<dbReference type="PANTHER" id="PTHR30250:SF10">
    <property type="entry name" value="LIPOPOLYSACCHARIDE BIOSYNTHESIS PROTEIN WZXC"/>
    <property type="match status" value="1"/>
</dbReference>
<reference evidence="8" key="2">
    <citation type="journal article" date="2022" name="Microbiol. Resour. Announc.">
        <title>Metagenome Sequencing to Explore Phylogenomics of Terrestrial Cyanobacteria.</title>
        <authorList>
            <person name="Ward R.D."/>
            <person name="Stajich J.E."/>
            <person name="Johansen J.R."/>
            <person name="Huntemann M."/>
            <person name="Clum A."/>
            <person name="Foster B."/>
            <person name="Foster B."/>
            <person name="Roux S."/>
            <person name="Palaniappan K."/>
            <person name="Varghese N."/>
            <person name="Mukherjee S."/>
            <person name="Reddy T.B.K."/>
            <person name="Daum C."/>
            <person name="Copeland A."/>
            <person name="Chen I.A."/>
            <person name="Ivanova N.N."/>
            <person name="Kyrpides N.C."/>
            <person name="Shapiro N."/>
            <person name="Eloe-Fadrosh E.A."/>
            <person name="Pietrasiak N."/>
        </authorList>
    </citation>
    <scope>NUCLEOTIDE SEQUENCE</scope>
    <source>
        <strain evidence="8">GSE-NOS-MK-12-04C</strain>
    </source>
</reference>
<dbReference type="PANTHER" id="PTHR30250">
    <property type="entry name" value="PST FAMILY PREDICTED COLANIC ACID TRANSPORTER"/>
    <property type="match status" value="1"/>
</dbReference>
<feature type="transmembrane region" description="Helical" evidence="7">
    <location>
        <begin position="370"/>
        <end position="389"/>
    </location>
</feature>
<evidence type="ECO:0000256" key="4">
    <source>
        <dbReference type="ARBA" id="ARBA00022692"/>
    </source>
</evidence>
<feature type="transmembrane region" description="Helical" evidence="7">
    <location>
        <begin position="302"/>
        <end position="326"/>
    </location>
</feature>
<reference evidence="8" key="1">
    <citation type="submission" date="2021-05" db="EMBL/GenBank/DDBJ databases">
        <authorList>
            <person name="Pietrasiak N."/>
            <person name="Ward R."/>
            <person name="Stajich J.E."/>
            <person name="Kurbessoian T."/>
        </authorList>
    </citation>
    <scope>NUCLEOTIDE SEQUENCE</scope>
    <source>
        <strain evidence="8">GSE-NOS-MK-12-04C</strain>
    </source>
</reference>
<comment type="subcellular location">
    <subcellularLocation>
        <location evidence="1">Cell membrane</location>
        <topology evidence="1">Multi-pass membrane protein</topology>
    </subcellularLocation>
</comment>
<proteinExistence type="inferred from homology"/>
<feature type="transmembrane region" description="Helical" evidence="7">
    <location>
        <begin position="124"/>
        <end position="144"/>
    </location>
</feature>
<evidence type="ECO:0000313" key="8">
    <source>
        <dbReference type="EMBL" id="MBW4669063.1"/>
    </source>
</evidence>
<dbReference type="GO" id="GO:0005886">
    <property type="term" value="C:plasma membrane"/>
    <property type="evidence" value="ECO:0007669"/>
    <property type="project" value="UniProtKB-SubCell"/>
</dbReference>
<evidence type="ECO:0000256" key="6">
    <source>
        <dbReference type="ARBA" id="ARBA00023136"/>
    </source>
</evidence>
<sequence length="425" mass="47746">MNLIQQLIDKLRNKLSSRFIQNLGWLGIAEAFYRVLRLGLVVIMAQFLTPYDYGLAAIVMAVREFSITFSNVGIGAKIIQAEEKEVQILSNSAYWLNWVVFGSLFIIQCIVAFPIGWFYQSQSLILPICVSGIVYLVWPITGINKTLIQRENRFKIIAINDSISNCVATGMCAILAVAKMGVWAFVLPPVLIAPVEIFMYTRNHPWRPSKFTTKYWQEILSFGKNLLGVGLLKTLRNNLDYLIVGRFLGVEELGKYFFGFNAGLGISLSIINAINSAILPHLCAARSDLPEFRRRYFNGLKIISFIIIPLVILQSTLAPIYVPILAPKWVEAIPILMLICLSAIPRPFADAASQLLVAIGKPYLDLRWNILFTSIFAAALFVGVQWQAIGVAVSVLIVHIICLPLYSLWVTRFVFPKVNKRQLDS</sequence>
<keyword evidence="4 7" id="KW-0812">Transmembrane</keyword>
<evidence type="ECO:0000256" key="3">
    <source>
        <dbReference type="ARBA" id="ARBA00022475"/>
    </source>
</evidence>
<feature type="transmembrane region" description="Helical" evidence="7">
    <location>
        <begin position="95"/>
        <end position="118"/>
    </location>
</feature>